<dbReference type="EMBL" id="UFSZ01000003">
    <property type="protein sequence ID" value="SUX55541.1"/>
    <property type="molecule type" value="Genomic_DNA"/>
</dbReference>
<proteinExistence type="predicted"/>
<sequence length="117" mass="13501">MDKQQTQHLTNYFAIGDLVAEASIALEKARITQQEIIDGYFSKWQPTKRKTYLLMVFARIAEDYMFEISKKITELEKKLKEYEKVAKEESSEQSSEGTTHETNSQIVSEQNQEGVSS</sequence>
<evidence type="ECO:0000256" key="1">
    <source>
        <dbReference type="SAM" id="MobiDB-lite"/>
    </source>
</evidence>
<organism evidence="2 3">
    <name type="scientific">Lysinibacillus sphaericus</name>
    <name type="common">Bacillus sphaericus</name>
    <dbReference type="NCBI Taxonomy" id="1421"/>
    <lineage>
        <taxon>Bacteria</taxon>
        <taxon>Bacillati</taxon>
        <taxon>Bacillota</taxon>
        <taxon>Bacilli</taxon>
        <taxon>Bacillales</taxon>
        <taxon>Bacillaceae</taxon>
        <taxon>Lysinibacillus</taxon>
    </lineage>
</organism>
<evidence type="ECO:0000313" key="3">
    <source>
        <dbReference type="Proteomes" id="UP000255295"/>
    </source>
</evidence>
<feature type="region of interest" description="Disordered" evidence="1">
    <location>
        <begin position="83"/>
        <end position="117"/>
    </location>
</feature>
<dbReference type="RefSeq" id="WP_115686546.1">
    <property type="nucleotide sequence ID" value="NZ_UFSZ01000003.1"/>
</dbReference>
<protein>
    <submittedName>
        <fullName evidence="2">Uncharacterized protein</fullName>
    </submittedName>
</protein>
<feature type="compositionally biased region" description="Polar residues" evidence="1">
    <location>
        <begin position="100"/>
        <end position="117"/>
    </location>
</feature>
<accession>A0AAJ5A5X7</accession>
<dbReference type="Proteomes" id="UP000255295">
    <property type="component" value="Unassembled WGS sequence"/>
</dbReference>
<evidence type="ECO:0000313" key="2">
    <source>
        <dbReference type="EMBL" id="SUX55541.1"/>
    </source>
</evidence>
<comment type="caution">
    <text evidence="2">The sequence shown here is derived from an EMBL/GenBank/DDBJ whole genome shotgun (WGS) entry which is preliminary data.</text>
</comment>
<reference evidence="2 3" key="1">
    <citation type="submission" date="2018-06" db="EMBL/GenBank/DDBJ databases">
        <authorList>
            <consortium name="Pathogen Informatics"/>
            <person name="Doyle S."/>
        </authorList>
    </citation>
    <scope>NUCLEOTIDE SEQUENCE [LARGE SCALE GENOMIC DNA]</scope>
    <source>
        <strain evidence="2 3">NCTC10338</strain>
    </source>
</reference>
<dbReference type="AlphaFoldDB" id="A0AAJ5A5X7"/>
<gene>
    <name evidence="2" type="ORF">NCTC10338_04784</name>
</gene>
<name>A0AAJ5A5X7_LYSSH</name>